<evidence type="ECO:0000313" key="3">
    <source>
        <dbReference type="EMBL" id="GAX23753.1"/>
    </source>
</evidence>
<dbReference type="SMART" id="SM00338">
    <property type="entry name" value="BRLZ"/>
    <property type="match status" value="1"/>
</dbReference>
<dbReference type="SUPFAM" id="SSF57959">
    <property type="entry name" value="Leucine zipper domain"/>
    <property type="match status" value="1"/>
</dbReference>
<evidence type="ECO:0000256" key="1">
    <source>
        <dbReference type="SAM" id="MobiDB-lite"/>
    </source>
</evidence>
<accession>A0A1Z5KBV2</accession>
<feature type="region of interest" description="Disordered" evidence="1">
    <location>
        <begin position="25"/>
        <end position="55"/>
    </location>
</feature>
<evidence type="ECO:0000259" key="2">
    <source>
        <dbReference type="PROSITE" id="PS50217"/>
    </source>
</evidence>
<dbReference type="EMBL" id="BDSP01000203">
    <property type="protein sequence ID" value="GAX23753.1"/>
    <property type="molecule type" value="Genomic_DNA"/>
</dbReference>
<dbReference type="Pfam" id="PF00170">
    <property type="entry name" value="bZIP_1"/>
    <property type="match status" value="1"/>
</dbReference>
<proteinExistence type="predicted"/>
<sequence length="299" mass="31964">MTVETVSTCADTAGGANLLIKRELEDAVDEEPPTKVMKSGAPQSEQLASSDGLTKEIEKEKAMITRKLRLEQNRKAAKESRRRKKIMIEELQRSVIFFSRANGALKQHNDELMHLLIQAQSMISSDGEKKPSAHVHGPIASNGMKDLMEQAEAEAVATQALYESQGFSAAAAREVAQTMKGTGSKTGNVDSALPDVQTGATMQAMASFQQAATAAMEAAMQGISHAIPGLNMSQLAVTPVGANAQQAYTDAMTAMAMQQAATTSAGQQLGVQSFMMNPVFAWQHAFSTSGAEEERTIEL</sequence>
<dbReference type="Gene3D" id="1.20.5.170">
    <property type="match status" value="1"/>
</dbReference>
<dbReference type="InParanoid" id="A0A1Z5KBV2"/>
<dbReference type="InterPro" id="IPR046347">
    <property type="entry name" value="bZIP_sf"/>
</dbReference>
<comment type="caution">
    <text evidence="3">The sequence shown here is derived from an EMBL/GenBank/DDBJ whole genome shotgun (WGS) entry which is preliminary data.</text>
</comment>
<feature type="domain" description="BZIP" evidence="2">
    <location>
        <begin position="66"/>
        <end position="112"/>
    </location>
</feature>
<dbReference type="OrthoDB" id="49411at2759"/>
<name>A0A1Z5KBV2_FISSO</name>
<dbReference type="AlphaFoldDB" id="A0A1Z5KBV2"/>
<dbReference type="Proteomes" id="UP000198406">
    <property type="component" value="Unassembled WGS sequence"/>
</dbReference>
<protein>
    <recommendedName>
        <fullName evidence="2">BZIP domain-containing protein</fullName>
    </recommendedName>
</protein>
<organism evidence="3 4">
    <name type="scientific">Fistulifera solaris</name>
    <name type="common">Oleaginous diatom</name>
    <dbReference type="NCBI Taxonomy" id="1519565"/>
    <lineage>
        <taxon>Eukaryota</taxon>
        <taxon>Sar</taxon>
        <taxon>Stramenopiles</taxon>
        <taxon>Ochrophyta</taxon>
        <taxon>Bacillariophyta</taxon>
        <taxon>Bacillariophyceae</taxon>
        <taxon>Bacillariophycidae</taxon>
        <taxon>Naviculales</taxon>
        <taxon>Naviculaceae</taxon>
        <taxon>Fistulifera</taxon>
    </lineage>
</organism>
<evidence type="ECO:0000313" key="4">
    <source>
        <dbReference type="Proteomes" id="UP000198406"/>
    </source>
</evidence>
<gene>
    <name evidence="3" type="ORF">FisN_12Hh331</name>
</gene>
<dbReference type="InterPro" id="IPR004827">
    <property type="entry name" value="bZIP"/>
</dbReference>
<feature type="compositionally biased region" description="Polar residues" evidence="1">
    <location>
        <begin position="41"/>
        <end position="52"/>
    </location>
</feature>
<dbReference type="PROSITE" id="PS50217">
    <property type="entry name" value="BZIP"/>
    <property type="match status" value="1"/>
</dbReference>
<reference evidence="3 4" key="1">
    <citation type="journal article" date="2015" name="Plant Cell">
        <title>Oil accumulation by the oleaginous diatom Fistulifera solaris as revealed by the genome and transcriptome.</title>
        <authorList>
            <person name="Tanaka T."/>
            <person name="Maeda Y."/>
            <person name="Veluchamy A."/>
            <person name="Tanaka M."/>
            <person name="Abida H."/>
            <person name="Marechal E."/>
            <person name="Bowler C."/>
            <person name="Muto M."/>
            <person name="Sunaga Y."/>
            <person name="Tanaka M."/>
            <person name="Yoshino T."/>
            <person name="Taniguchi T."/>
            <person name="Fukuda Y."/>
            <person name="Nemoto M."/>
            <person name="Matsumoto M."/>
            <person name="Wong P.S."/>
            <person name="Aburatani S."/>
            <person name="Fujibuchi W."/>
        </authorList>
    </citation>
    <scope>NUCLEOTIDE SEQUENCE [LARGE SCALE GENOMIC DNA]</scope>
    <source>
        <strain evidence="3 4">JPCC DA0580</strain>
    </source>
</reference>
<dbReference type="PROSITE" id="PS00036">
    <property type="entry name" value="BZIP_BASIC"/>
    <property type="match status" value="1"/>
</dbReference>
<keyword evidence="4" id="KW-1185">Reference proteome</keyword>
<dbReference type="GO" id="GO:0003700">
    <property type="term" value="F:DNA-binding transcription factor activity"/>
    <property type="evidence" value="ECO:0007669"/>
    <property type="project" value="InterPro"/>
</dbReference>